<feature type="region of interest" description="Disordered" evidence="1">
    <location>
        <begin position="69"/>
        <end position="116"/>
    </location>
</feature>
<organism evidence="2 3">
    <name type="scientific">Rhipicephalus sanguineus</name>
    <name type="common">Brown dog tick</name>
    <name type="synonym">Ixodes sanguineus</name>
    <dbReference type="NCBI Taxonomy" id="34632"/>
    <lineage>
        <taxon>Eukaryota</taxon>
        <taxon>Metazoa</taxon>
        <taxon>Ecdysozoa</taxon>
        <taxon>Arthropoda</taxon>
        <taxon>Chelicerata</taxon>
        <taxon>Arachnida</taxon>
        <taxon>Acari</taxon>
        <taxon>Parasitiformes</taxon>
        <taxon>Ixodida</taxon>
        <taxon>Ixodoidea</taxon>
        <taxon>Ixodidae</taxon>
        <taxon>Rhipicephalinae</taxon>
        <taxon>Rhipicephalus</taxon>
        <taxon>Rhipicephalus</taxon>
    </lineage>
</organism>
<dbReference type="AlphaFoldDB" id="A0A9D4SSX0"/>
<evidence type="ECO:0000313" key="3">
    <source>
        <dbReference type="Proteomes" id="UP000821837"/>
    </source>
</evidence>
<feature type="compositionally biased region" description="Polar residues" evidence="1">
    <location>
        <begin position="71"/>
        <end position="82"/>
    </location>
</feature>
<sequence>MASVSASVAAEERHLSPPRPTDYVVDTHARKDVATFVEVDEQKHNKESWITIIKRANKHRQPYYHIAPKQQLPSTPSDTIPHQSRPKKSLARMPTLPSEEYKITMHHRSSRSKDTK</sequence>
<accession>A0A9D4SSX0</accession>
<comment type="caution">
    <text evidence="2">The sequence shown here is derived from an EMBL/GenBank/DDBJ whole genome shotgun (WGS) entry which is preliminary data.</text>
</comment>
<dbReference type="Proteomes" id="UP000821837">
    <property type="component" value="Unassembled WGS sequence"/>
</dbReference>
<keyword evidence="3" id="KW-1185">Reference proteome</keyword>
<reference evidence="2" key="1">
    <citation type="journal article" date="2020" name="Cell">
        <title>Large-Scale Comparative Analyses of Tick Genomes Elucidate Their Genetic Diversity and Vector Capacities.</title>
        <authorList>
            <consortium name="Tick Genome and Microbiome Consortium (TIGMIC)"/>
            <person name="Jia N."/>
            <person name="Wang J."/>
            <person name="Shi W."/>
            <person name="Du L."/>
            <person name="Sun Y."/>
            <person name="Zhan W."/>
            <person name="Jiang J.F."/>
            <person name="Wang Q."/>
            <person name="Zhang B."/>
            <person name="Ji P."/>
            <person name="Bell-Sakyi L."/>
            <person name="Cui X.M."/>
            <person name="Yuan T.T."/>
            <person name="Jiang B.G."/>
            <person name="Yang W.F."/>
            <person name="Lam T.T."/>
            <person name="Chang Q.C."/>
            <person name="Ding S.J."/>
            <person name="Wang X.J."/>
            <person name="Zhu J.G."/>
            <person name="Ruan X.D."/>
            <person name="Zhao L."/>
            <person name="Wei J.T."/>
            <person name="Ye R.Z."/>
            <person name="Que T.C."/>
            <person name="Du C.H."/>
            <person name="Zhou Y.H."/>
            <person name="Cheng J.X."/>
            <person name="Dai P.F."/>
            <person name="Guo W.B."/>
            <person name="Han X.H."/>
            <person name="Huang E.J."/>
            <person name="Li L.F."/>
            <person name="Wei W."/>
            <person name="Gao Y.C."/>
            <person name="Liu J.Z."/>
            <person name="Shao H.Z."/>
            <person name="Wang X."/>
            <person name="Wang C.C."/>
            <person name="Yang T.C."/>
            <person name="Huo Q.B."/>
            <person name="Li W."/>
            <person name="Chen H.Y."/>
            <person name="Chen S.E."/>
            <person name="Zhou L.G."/>
            <person name="Ni X.B."/>
            <person name="Tian J.H."/>
            <person name="Sheng Y."/>
            <person name="Liu T."/>
            <person name="Pan Y.S."/>
            <person name="Xia L.Y."/>
            <person name="Li J."/>
            <person name="Zhao F."/>
            <person name="Cao W.C."/>
        </authorList>
    </citation>
    <scope>NUCLEOTIDE SEQUENCE</scope>
    <source>
        <strain evidence="2">Rsan-2018</strain>
    </source>
</reference>
<evidence type="ECO:0000313" key="2">
    <source>
        <dbReference type="EMBL" id="KAH7944231.1"/>
    </source>
</evidence>
<dbReference type="EMBL" id="JABSTV010001253">
    <property type="protein sequence ID" value="KAH7944231.1"/>
    <property type="molecule type" value="Genomic_DNA"/>
</dbReference>
<reference evidence="2" key="2">
    <citation type="submission" date="2021-09" db="EMBL/GenBank/DDBJ databases">
        <authorList>
            <person name="Jia N."/>
            <person name="Wang J."/>
            <person name="Shi W."/>
            <person name="Du L."/>
            <person name="Sun Y."/>
            <person name="Zhan W."/>
            <person name="Jiang J."/>
            <person name="Wang Q."/>
            <person name="Zhang B."/>
            <person name="Ji P."/>
            <person name="Sakyi L.B."/>
            <person name="Cui X."/>
            <person name="Yuan T."/>
            <person name="Jiang B."/>
            <person name="Yang W."/>
            <person name="Lam T.T.-Y."/>
            <person name="Chang Q."/>
            <person name="Ding S."/>
            <person name="Wang X."/>
            <person name="Zhu J."/>
            <person name="Ruan X."/>
            <person name="Zhao L."/>
            <person name="Wei J."/>
            <person name="Que T."/>
            <person name="Du C."/>
            <person name="Cheng J."/>
            <person name="Dai P."/>
            <person name="Han X."/>
            <person name="Huang E."/>
            <person name="Gao Y."/>
            <person name="Liu J."/>
            <person name="Shao H."/>
            <person name="Ye R."/>
            <person name="Li L."/>
            <person name="Wei W."/>
            <person name="Wang X."/>
            <person name="Wang C."/>
            <person name="Huo Q."/>
            <person name="Li W."/>
            <person name="Guo W."/>
            <person name="Chen H."/>
            <person name="Chen S."/>
            <person name="Zhou L."/>
            <person name="Zhou L."/>
            <person name="Ni X."/>
            <person name="Tian J."/>
            <person name="Zhou Y."/>
            <person name="Sheng Y."/>
            <person name="Liu T."/>
            <person name="Pan Y."/>
            <person name="Xia L."/>
            <person name="Li J."/>
            <person name="Zhao F."/>
            <person name="Cao W."/>
        </authorList>
    </citation>
    <scope>NUCLEOTIDE SEQUENCE</scope>
    <source>
        <strain evidence="2">Rsan-2018</strain>
        <tissue evidence="2">Larvae</tissue>
    </source>
</reference>
<evidence type="ECO:0000256" key="1">
    <source>
        <dbReference type="SAM" id="MobiDB-lite"/>
    </source>
</evidence>
<proteinExistence type="predicted"/>
<feature type="region of interest" description="Disordered" evidence="1">
    <location>
        <begin position="1"/>
        <end position="23"/>
    </location>
</feature>
<gene>
    <name evidence="2" type="ORF">HPB52_017471</name>
</gene>
<protein>
    <submittedName>
        <fullName evidence="2">Uncharacterized protein</fullName>
    </submittedName>
</protein>
<name>A0A9D4SSX0_RHISA</name>